<organism evidence="9 10">
    <name type="scientific">Cellvibrio fibrivorans</name>
    <dbReference type="NCBI Taxonomy" id="126350"/>
    <lineage>
        <taxon>Bacteria</taxon>
        <taxon>Pseudomonadati</taxon>
        <taxon>Pseudomonadota</taxon>
        <taxon>Gammaproteobacteria</taxon>
        <taxon>Cellvibrionales</taxon>
        <taxon>Cellvibrionaceae</taxon>
        <taxon>Cellvibrio</taxon>
    </lineage>
</organism>
<dbReference type="Pfam" id="PF00639">
    <property type="entry name" value="Rotamase"/>
    <property type="match status" value="1"/>
</dbReference>
<dbReference type="InterPro" id="IPR023034">
    <property type="entry name" value="PPIase_SurA"/>
</dbReference>
<keyword evidence="2 7" id="KW-0677">Repeat</keyword>
<dbReference type="InterPro" id="IPR015391">
    <property type="entry name" value="SurA_N"/>
</dbReference>
<comment type="caution">
    <text evidence="9">The sequence shown here is derived from an EMBL/GenBank/DDBJ whole genome shotgun (WGS) entry which is preliminary data.</text>
</comment>
<dbReference type="PANTHER" id="PTHR47637:SF1">
    <property type="entry name" value="CHAPERONE SURA"/>
    <property type="match status" value="1"/>
</dbReference>
<protein>
    <recommendedName>
        <fullName evidence="7">Chaperone SurA</fullName>
    </recommendedName>
    <alternativeName>
        <fullName evidence="7">Peptidyl-prolyl cis-trans isomerase SurA</fullName>
        <shortName evidence="7">PPIase SurA</shortName>
        <ecNumber evidence="7">5.2.1.8</ecNumber>
    </alternativeName>
    <alternativeName>
        <fullName evidence="7">Rotamase SurA</fullName>
    </alternativeName>
</protein>
<comment type="subcellular location">
    <subcellularLocation>
        <location evidence="7">Periplasm</location>
    </subcellularLocation>
    <text evidence="7">Is capable of associating with the outer membrane.</text>
</comment>
<evidence type="ECO:0000256" key="6">
    <source>
        <dbReference type="ARBA" id="ARBA00023235"/>
    </source>
</evidence>
<dbReference type="InterPro" id="IPR023058">
    <property type="entry name" value="PPIase_PpiC_CS"/>
</dbReference>
<sequence length="439" mass="49004">MSKNQNKPHSLHMGWTLLLGGLLLATSQLGLAQSNAVSLDRVVAIVDKDVVLQSELDDRKASILERLKGQYQQLPPEDVLNKQILEQLIIERIELGLAERYEIKVDEAEIDQAIGRVLQKNQITLAQLEADLKTQGLNLDGLRKQMRNELTISHLQQGVVNSRIKVTDQDINNFLASSDGKFATSPDFHIGHILIAVSSSADADAIAAAEKQANDIYQKLQSGSDFSQMAISYSNDQAALQGGDIGWRKLAQLPELFGNQMANLAVGQVSKPFRSGAGFHILKNIEQRGGGEQLVEQTHARHILVKTSEIMDDAQARQKLLDLKARIEKGEDFGRLAREHSEDTGSMLSGGDLGWSTPGMFVPEFEEAMGNTSIGGITRPFKSQFGWHILQVIERRKEDMSDKMKRNQAANVLRSRRFEEEFQLWLTQIREEAYVEIKL</sequence>
<dbReference type="GO" id="GO:0003755">
    <property type="term" value="F:peptidyl-prolyl cis-trans isomerase activity"/>
    <property type="evidence" value="ECO:0007669"/>
    <property type="project" value="UniProtKB-EC"/>
</dbReference>
<evidence type="ECO:0000313" key="10">
    <source>
        <dbReference type="Proteomes" id="UP001253595"/>
    </source>
</evidence>
<evidence type="ECO:0000256" key="5">
    <source>
        <dbReference type="ARBA" id="ARBA00023186"/>
    </source>
</evidence>
<dbReference type="PANTHER" id="PTHR47637">
    <property type="entry name" value="CHAPERONE SURA"/>
    <property type="match status" value="1"/>
</dbReference>
<comment type="function">
    <text evidence="7">Chaperone involved in the correct folding and assembly of outer membrane proteins. Recognizes specific patterns of aromatic residues and the orientation of their side chains, which are found more frequently in integral outer membrane proteins. May act in both early periplasmic and late outer membrane-associated steps of protein maturation.</text>
</comment>
<feature type="domain" description="PpiC" evidence="8">
    <location>
        <begin position="185"/>
        <end position="286"/>
    </location>
</feature>
<keyword evidence="3 7" id="KW-0574">Periplasm</keyword>
<name>A0ABU1USA3_9GAMM</name>
<dbReference type="Pfam" id="PF09312">
    <property type="entry name" value="SurA_N"/>
    <property type="match status" value="1"/>
</dbReference>
<dbReference type="RefSeq" id="WP_310067136.1">
    <property type="nucleotide sequence ID" value="NZ_JAVDVX010000001.1"/>
</dbReference>
<evidence type="ECO:0000256" key="4">
    <source>
        <dbReference type="ARBA" id="ARBA00023110"/>
    </source>
</evidence>
<evidence type="ECO:0000256" key="3">
    <source>
        <dbReference type="ARBA" id="ARBA00022764"/>
    </source>
</evidence>
<dbReference type="Proteomes" id="UP001253595">
    <property type="component" value="Unassembled WGS sequence"/>
</dbReference>
<feature type="domain" description="PpiC" evidence="8">
    <location>
        <begin position="295"/>
        <end position="394"/>
    </location>
</feature>
<dbReference type="SUPFAM" id="SSF54534">
    <property type="entry name" value="FKBP-like"/>
    <property type="match status" value="2"/>
</dbReference>
<dbReference type="InterPro" id="IPR027304">
    <property type="entry name" value="Trigger_fact/SurA_dom_sf"/>
</dbReference>
<dbReference type="Pfam" id="PF13616">
    <property type="entry name" value="Rotamase_3"/>
    <property type="match status" value="1"/>
</dbReference>
<dbReference type="InterPro" id="IPR046357">
    <property type="entry name" value="PPIase_dom_sf"/>
</dbReference>
<gene>
    <name evidence="7" type="primary">surA</name>
    <name evidence="9" type="ORF">J2X05_000030</name>
</gene>
<dbReference type="SUPFAM" id="SSF109998">
    <property type="entry name" value="Triger factor/SurA peptide-binding domain-like"/>
    <property type="match status" value="1"/>
</dbReference>
<evidence type="ECO:0000256" key="1">
    <source>
        <dbReference type="ARBA" id="ARBA00022729"/>
    </source>
</evidence>
<evidence type="ECO:0000259" key="8">
    <source>
        <dbReference type="PROSITE" id="PS50198"/>
    </source>
</evidence>
<evidence type="ECO:0000256" key="2">
    <source>
        <dbReference type="ARBA" id="ARBA00022737"/>
    </source>
</evidence>
<evidence type="ECO:0000313" key="9">
    <source>
        <dbReference type="EMBL" id="MDR7088027.1"/>
    </source>
</evidence>
<dbReference type="Gene3D" id="1.10.4030.10">
    <property type="entry name" value="Porin chaperone SurA, peptide-binding domain"/>
    <property type="match status" value="1"/>
</dbReference>
<dbReference type="InterPro" id="IPR000297">
    <property type="entry name" value="PPIase_PpiC"/>
</dbReference>
<dbReference type="PROSITE" id="PS50198">
    <property type="entry name" value="PPIC_PPIASE_2"/>
    <property type="match status" value="2"/>
</dbReference>
<accession>A0ABU1USA3</accession>
<keyword evidence="6 7" id="KW-0413">Isomerase</keyword>
<proteinExistence type="inferred from homology"/>
<evidence type="ECO:0000256" key="7">
    <source>
        <dbReference type="HAMAP-Rule" id="MF_01183"/>
    </source>
</evidence>
<comment type="domain">
    <text evidence="7">The PPIase activity resides only in the second parvulin domain. The N-terminal region and the C-terminal tail are necessary and sufficient for the chaperone activity of SurA. The PPIase activity is dispensable for SurA to function as a chaperone. The N-terminal region and the C-terminal tail are also required for porin recognition.</text>
</comment>
<dbReference type="PROSITE" id="PS01096">
    <property type="entry name" value="PPIC_PPIASE_1"/>
    <property type="match status" value="1"/>
</dbReference>
<keyword evidence="4 7" id="KW-0697">Rotamase</keyword>
<keyword evidence="10" id="KW-1185">Reference proteome</keyword>
<dbReference type="EC" id="5.2.1.8" evidence="7"/>
<dbReference type="InterPro" id="IPR050280">
    <property type="entry name" value="OMP_Chaperone_SurA"/>
</dbReference>
<keyword evidence="1 7" id="KW-0732">Signal</keyword>
<comment type="catalytic activity">
    <reaction evidence="7">
        <text>[protein]-peptidylproline (omega=180) = [protein]-peptidylproline (omega=0)</text>
        <dbReference type="Rhea" id="RHEA:16237"/>
        <dbReference type="Rhea" id="RHEA-COMP:10747"/>
        <dbReference type="Rhea" id="RHEA-COMP:10748"/>
        <dbReference type="ChEBI" id="CHEBI:83833"/>
        <dbReference type="ChEBI" id="CHEBI:83834"/>
        <dbReference type="EC" id="5.2.1.8"/>
    </reaction>
</comment>
<dbReference type="HAMAP" id="MF_01183">
    <property type="entry name" value="Chaperone_SurA"/>
    <property type="match status" value="1"/>
</dbReference>
<reference evidence="9 10" key="1">
    <citation type="submission" date="2023-07" db="EMBL/GenBank/DDBJ databases">
        <title>Sorghum-associated microbial communities from plants grown in Nebraska, USA.</title>
        <authorList>
            <person name="Schachtman D."/>
        </authorList>
    </citation>
    <scope>NUCLEOTIDE SEQUENCE [LARGE SCALE GENOMIC DNA]</scope>
    <source>
        <strain evidence="9 10">BE190</strain>
    </source>
</reference>
<dbReference type="Gene3D" id="3.10.50.40">
    <property type="match status" value="2"/>
</dbReference>
<keyword evidence="5 7" id="KW-0143">Chaperone</keyword>
<dbReference type="EMBL" id="JAVDVX010000001">
    <property type="protein sequence ID" value="MDR7088027.1"/>
    <property type="molecule type" value="Genomic_DNA"/>
</dbReference>